<sequence length="184" mass="19952">MRDEALDAAEELLVDRGFRGFHMRDLAVRLGISRQTLYNEFAGKQGLASALVLRSTGRFLDEVEQALAGEDGLHAAWVAAVRTAITATSEDPLLKSLLTGDDGEGGDGLLPLITTESEPVVQAARDRAAGYLLRRWPDLDPDEVAVAAEVATRLTISHIVLPLHPAERVAEQIATVVERYLTRA</sequence>
<dbReference type="InterPro" id="IPR040611">
    <property type="entry name" value="AlkX_C"/>
</dbReference>
<evidence type="ECO:0000313" key="6">
    <source>
        <dbReference type="EMBL" id="NMH99782.1"/>
    </source>
</evidence>
<feature type="domain" description="HTH tetR-type" evidence="5">
    <location>
        <begin position="1"/>
        <end position="59"/>
    </location>
</feature>
<dbReference type="PANTHER" id="PTHR30055:SF234">
    <property type="entry name" value="HTH-TYPE TRANSCRIPTIONAL REGULATOR BETI"/>
    <property type="match status" value="1"/>
</dbReference>
<feature type="DNA-binding region" description="H-T-H motif" evidence="4">
    <location>
        <begin position="22"/>
        <end position="41"/>
    </location>
</feature>
<dbReference type="Proteomes" id="UP000820669">
    <property type="component" value="Unassembled WGS sequence"/>
</dbReference>
<keyword evidence="7" id="KW-1185">Reference proteome</keyword>
<dbReference type="Pfam" id="PF00440">
    <property type="entry name" value="TetR_N"/>
    <property type="match status" value="1"/>
</dbReference>
<evidence type="ECO:0000256" key="1">
    <source>
        <dbReference type="ARBA" id="ARBA00023015"/>
    </source>
</evidence>
<dbReference type="Pfam" id="PF18556">
    <property type="entry name" value="TetR_C_35"/>
    <property type="match status" value="1"/>
</dbReference>
<dbReference type="Gene3D" id="1.10.357.10">
    <property type="entry name" value="Tetracycline Repressor, domain 2"/>
    <property type="match status" value="1"/>
</dbReference>
<evidence type="ECO:0000256" key="4">
    <source>
        <dbReference type="PROSITE-ProRule" id="PRU00335"/>
    </source>
</evidence>
<dbReference type="PRINTS" id="PR00455">
    <property type="entry name" value="HTHTETR"/>
</dbReference>
<evidence type="ECO:0000256" key="2">
    <source>
        <dbReference type="ARBA" id="ARBA00023125"/>
    </source>
</evidence>
<name>A0ABX1SFW4_9PSEU</name>
<keyword evidence="1" id="KW-0805">Transcription regulation</keyword>
<reference evidence="6 7" key="1">
    <citation type="submission" date="2020-04" db="EMBL/GenBank/DDBJ databases">
        <authorList>
            <person name="Klaysubun C."/>
            <person name="Duangmal K."/>
            <person name="Lipun K."/>
        </authorList>
    </citation>
    <scope>NUCLEOTIDE SEQUENCE [LARGE SCALE GENOMIC DNA]</scope>
    <source>
        <strain evidence="6 7">K10HN5</strain>
    </source>
</reference>
<dbReference type="InterPro" id="IPR001647">
    <property type="entry name" value="HTH_TetR"/>
</dbReference>
<evidence type="ECO:0000259" key="5">
    <source>
        <dbReference type="PROSITE" id="PS50977"/>
    </source>
</evidence>
<dbReference type="InterPro" id="IPR009057">
    <property type="entry name" value="Homeodomain-like_sf"/>
</dbReference>
<protein>
    <submittedName>
        <fullName evidence="6">TetR/AcrR family transcriptional regulator</fullName>
    </submittedName>
</protein>
<evidence type="ECO:0000256" key="3">
    <source>
        <dbReference type="ARBA" id="ARBA00023163"/>
    </source>
</evidence>
<evidence type="ECO:0000313" key="7">
    <source>
        <dbReference type="Proteomes" id="UP000820669"/>
    </source>
</evidence>
<proteinExistence type="predicted"/>
<keyword evidence="2 4" id="KW-0238">DNA-binding</keyword>
<dbReference type="PROSITE" id="PS50977">
    <property type="entry name" value="HTH_TETR_2"/>
    <property type="match status" value="1"/>
</dbReference>
<gene>
    <name evidence="6" type="ORF">HF526_21040</name>
</gene>
<dbReference type="SUPFAM" id="SSF46689">
    <property type="entry name" value="Homeodomain-like"/>
    <property type="match status" value="1"/>
</dbReference>
<dbReference type="InterPro" id="IPR050109">
    <property type="entry name" value="HTH-type_TetR-like_transc_reg"/>
</dbReference>
<organism evidence="6 7">
    <name type="scientific">Pseudonocardia acidicola</name>
    <dbReference type="NCBI Taxonomy" id="2724939"/>
    <lineage>
        <taxon>Bacteria</taxon>
        <taxon>Bacillati</taxon>
        <taxon>Actinomycetota</taxon>
        <taxon>Actinomycetes</taxon>
        <taxon>Pseudonocardiales</taxon>
        <taxon>Pseudonocardiaceae</taxon>
        <taxon>Pseudonocardia</taxon>
    </lineage>
</organism>
<accession>A0ABX1SFW4</accession>
<dbReference type="PANTHER" id="PTHR30055">
    <property type="entry name" value="HTH-TYPE TRANSCRIPTIONAL REGULATOR RUTR"/>
    <property type="match status" value="1"/>
</dbReference>
<dbReference type="EMBL" id="JAAXLA010000042">
    <property type="protein sequence ID" value="NMH99782.1"/>
    <property type="molecule type" value="Genomic_DNA"/>
</dbReference>
<comment type="caution">
    <text evidence="6">The sequence shown here is derived from an EMBL/GenBank/DDBJ whole genome shotgun (WGS) entry which is preliminary data.</text>
</comment>
<keyword evidence="3" id="KW-0804">Transcription</keyword>